<dbReference type="Pfam" id="PF02589">
    <property type="entry name" value="LUD_dom"/>
    <property type="match status" value="1"/>
</dbReference>
<accession>A0A2M8PGY5</accession>
<evidence type="ECO:0000256" key="6">
    <source>
        <dbReference type="ARBA" id="ARBA00023004"/>
    </source>
</evidence>
<evidence type="ECO:0000256" key="1">
    <source>
        <dbReference type="ARBA" id="ARBA00022448"/>
    </source>
</evidence>
<dbReference type="PROSITE" id="PS51379">
    <property type="entry name" value="4FE4S_FER_2"/>
    <property type="match status" value="1"/>
</dbReference>
<evidence type="ECO:0000256" key="7">
    <source>
        <dbReference type="ARBA" id="ARBA00023014"/>
    </source>
</evidence>
<keyword evidence="5" id="KW-0249">Electron transport</keyword>
<dbReference type="SUPFAM" id="SSF46548">
    <property type="entry name" value="alpha-helical ferredoxin"/>
    <property type="match status" value="1"/>
</dbReference>
<evidence type="ECO:0000256" key="5">
    <source>
        <dbReference type="ARBA" id="ARBA00022982"/>
    </source>
</evidence>
<dbReference type="PANTHER" id="PTHR47153">
    <property type="entry name" value="LACTATE UTILIZATION PROTEIN B"/>
    <property type="match status" value="1"/>
</dbReference>
<dbReference type="InterPro" id="IPR017900">
    <property type="entry name" value="4Fe4S_Fe_S_CS"/>
</dbReference>
<dbReference type="AlphaFoldDB" id="A0A2M8PGY5"/>
<dbReference type="GO" id="GO:0046872">
    <property type="term" value="F:metal ion binding"/>
    <property type="evidence" value="ECO:0007669"/>
    <property type="project" value="UniProtKB-KW"/>
</dbReference>
<dbReference type="EMBL" id="PGTM01000030">
    <property type="protein sequence ID" value="PJF36803.1"/>
    <property type="molecule type" value="Genomic_DNA"/>
</dbReference>
<dbReference type="PROSITE" id="PS00198">
    <property type="entry name" value="4FE4S_FER_1"/>
    <property type="match status" value="1"/>
</dbReference>
<dbReference type="InterPro" id="IPR003741">
    <property type="entry name" value="LUD_dom"/>
</dbReference>
<evidence type="ECO:0000256" key="4">
    <source>
        <dbReference type="ARBA" id="ARBA00022737"/>
    </source>
</evidence>
<dbReference type="GO" id="GO:0006089">
    <property type="term" value="P:lactate metabolic process"/>
    <property type="evidence" value="ECO:0007669"/>
    <property type="project" value="InterPro"/>
</dbReference>
<feature type="domain" description="4Fe-4S ferredoxin-type" evidence="8">
    <location>
        <begin position="300"/>
        <end position="331"/>
    </location>
</feature>
<dbReference type="Gene3D" id="1.10.1060.10">
    <property type="entry name" value="Alpha-helical ferredoxin"/>
    <property type="match status" value="1"/>
</dbReference>
<proteinExistence type="predicted"/>
<keyword evidence="4" id="KW-0677">Repeat</keyword>
<dbReference type="Pfam" id="PF13183">
    <property type="entry name" value="Fer4_8"/>
    <property type="match status" value="1"/>
</dbReference>
<gene>
    <name evidence="9" type="ORF">CUN49_03600</name>
</gene>
<keyword evidence="3" id="KW-0479">Metal-binding</keyword>
<evidence type="ECO:0000313" key="10">
    <source>
        <dbReference type="Proteomes" id="UP000229681"/>
    </source>
</evidence>
<dbReference type="NCBIfam" id="TIGR00273">
    <property type="entry name" value="LutB/LldF family L-lactate oxidation iron-sulfur protein"/>
    <property type="match status" value="1"/>
</dbReference>
<dbReference type="GO" id="GO:0051539">
    <property type="term" value="F:4 iron, 4 sulfur cluster binding"/>
    <property type="evidence" value="ECO:0007669"/>
    <property type="project" value="UniProtKB-KW"/>
</dbReference>
<dbReference type="InterPro" id="IPR004452">
    <property type="entry name" value="LutB/LldF"/>
</dbReference>
<dbReference type="PANTHER" id="PTHR47153:SF2">
    <property type="entry name" value="LACTATE UTILIZATION PROTEIN B"/>
    <property type="match status" value="1"/>
</dbReference>
<dbReference type="Proteomes" id="UP000229681">
    <property type="component" value="Unassembled WGS sequence"/>
</dbReference>
<dbReference type="InterPro" id="IPR017896">
    <property type="entry name" value="4Fe4S_Fe-S-bd"/>
</dbReference>
<reference evidence="9 10" key="1">
    <citation type="submission" date="2017-11" db="EMBL/GenBank/DDBJ databases">
        <title>Evolution of Phototrophy in the Chloroflexi Phylum Driven by Horizontal Gene Transfer.</title>
        <authorList>
            <person name="Ward L.M."/>
            <person name="Hemp J."/>
            <person name="Shih P.M."/>
            <person name="Mcglynn S.E."/>
            <person name="Fischer W."/>
        </authorList>
    </citation>
    <scope>NUCLEOTIDE SEQUENCE [LARGE SCALE GENOMIC DNA]</scope>
    <source>
        <strain evidence="9">JP3_13</strain>
    </source>
</reference>
<evidence type="ECO:0000313" key="9">
    <source>
        <dbReference type="EMBL" id="PJF36803.1"/>
    </source>
</evidence>
<keyword evidence="6" id="KW-0408">Iron</keyword>
<keyword evidence="1" id="KW-0813">Transport</keyword>
<name>A0A2M8PGY5_9CHLR</name>
<keyword evidence="2" id="KW-0004">4Fe-4S</keyword>
<organism evidence="9 10">
    <name type="scientific">Candidatus Thermofonsia Clade 1 bacterium</name>
    <dbReference type="NCBI Taxonomy" id="2364210"/>
    <lineage>
        <taxon>Bacteria</taxon>
        <taxon>Bacillati</taxon>
        <taxon>Chloroflexota</taxon>
        <taxon>Candidatus Thermofontia</taxon>
        <taxon>Candidatus Thermofonsia Clade 1</taxon>
    </lineage>
</organism>
<evidence type="ECO:0000256" key="3">
    <source>
        <dbReference type="ARBA" id="ARBA00022723"/>
    </source>
</evidence>
<dbReference type="InterPro" id="IPR024185">
    <property type="entry name" value="FTHF_cligase-like_sf"/>
</dbReference>
<dbReference type="Gene3D" id="3.40.50.10420">
    <property type="entry name" value="NagB/RpiA/CoA transferase-like"/>
    <property type="match status" value="1"/>
</dbReference>
<evidence type="ECO:0000256" key="2">
    <source>
        <dbReference type="ARBA" id="ARBA00022485"/>
    </source>
</evidence>
<dbReference type="SUPFAM" id="SSF100950">
    <property type="entry name" value="NagB/RpiA/CoA transferase-like"/>
    <property type="match status" value="1"/>
</dbReference>
<comment type="caution">
    <text evidence="9">The sequence shown here is derived from an EMBL/GenBank/DDBJ whole genome shotgun (WGS) entry which is preliminary data.</text>
</comment>
<dbReference type="Pfam" id="PF11870">
    <property type="entry name" value="LutB_C"/>
    <property type="match status" value="1"/>
</dbReference>
<sequence length="471" mass="50653">MELKANAFAQAATIALEDIQLQTALRRGTHNAYSARLRAMSEVSDADALRQQARAAKLRALRNLPELLERFEANIVQRGATVLWAEDGEACNRLVVEIARQHAVQRVVKSKSMATEEINLNQALEAAGLSVIETDLGEYIVQLDGDSPSHIVMPIMHKTREQVRDLFAEKLGMAPSDDPEQLTAFARQKLREAFLSAEMGITGANFLIAETGTVAIVTNEGNGRMCSSLPPVHVVIAGIEKVIESVADFATLVQLLARSATGQRLTSYVHLMGGAAGPDDPDGPSHMYVILLDNGRSRIRETEYAEALACIRCGACLNACPVYQKVGGHAYGWVYSGPIGAVITPLLEGIANAAPLPYASSLCGACRTACPVAIDIPGMLLRLRADLVAEGEAAPALSAGIAAWARAMATPLLYELGGAAARLATRAMASANGQVRHLPIPLLGNWTQNRDFPPFAPKSFRQLWRERQCES</sequence>
<dbReference type="InterPro" id="IPR037171">
    <property type="entry name" value="NagB/RpiA_transferase-like"/>
</dbReference>
<dbReference type="InterPro" id="IPR024569">
    <property type="entry name" value="LutB_C"/>
</dbReference>
<protein>
    <submittedName>
        <fullName evidence="9">Iron-sulfur cluster-binding protein</fullName>
    </submittedName>
</protein>
<evidence type="ECO:0000259" key="8">
    <source>
        <dbReference type="PROSITE" id="PS51379"/>
    </source>
</evidence>
<keyword evidence="7" id="KW-0411">Iron-sulfur</keyword>
<dbReference type="InterPro" id="IPR009051">
    <property type="entry name" value="Helical_ferredxn"/>
</dbReference>